<dbReference type="EMBL" id="CP104003">
    <property type="protein sequence ID" value="UWM56175.1"/>
    <property type="molecule type" value="Genomic_DNA"/>
</dbReference>
<dbReference type="GO" id="GO:0008237">
    <property type="term" value="F:metallopeptidase activity"/>
    <property type="evidence" value="ECO:0007669"/>
    <property type="project" value="UniProtKB-KW"/>
</dbReference>
<organism evidence="3 4">
    <name type="scientific">Salinirubellus salinus</name>
    <dbReference type="NCBI Taxonomy" id="1364945"/>
    <lineage>
        <taxon>Archaea</taxon>
        <taxon>Methanobacteriati</taxon>
        <taxon>Methanobacteriota</taxon>
        <taxon>Stenosarchaea group</taxon>
        <taxon>Halobacteria</taxon>
        <taxon>Halobacteriales</taxon>
        <taxon>Natronomonadaceae</taxon>
        <taxon>Salinirubellus</taxon>
    </lineage>
</organism>
<name>A0A9E7U672_9EURY</name>
<feature type="domain" description="CAAX prenyl protease 2/Lysostaphin resistance protein A-like" evidence="2">
    <location>
        <begin position="140"/>
        <end position="237"/>
    </location>
</feature>
<proteinExistence type="predicted"/>
<dbReference type="RefSeq" id="WP_260595295.1">
    <property type="nucleotide sequence ID" value="NZ_CP104003.1"/>
</dbReference>
<reference evidence="3" key="1">
    <citation type="submission" date="2022-09" db="EMBL/GenBank/DDBJ databases">
        <title>Diverse halophilic archaea isolated from saline environments.</title>
        <authorList>
            <person name="Cui H.-L."/>
        </authorList>
    </citation>
    <scope>NUCLEOTIDE SEQUENCE</scope>
    <source>
        <strain evidence="3">ZS-35-S2</strain>
    </source>
</reference>
<keyword evidence="4" id="KW-1185">Reference proteome</keyword>
<evidence type="ECO:0000313" key="4">
    <source>
        <dbReference type="Proteomes" id="UP001057580"/>
    </source>
</evidence>
<sequence length="250" mass="26286">MSETSREPSWLGGHHSPWPLVGALSLATLVVTAGNAITAPWGLGLTPGPVGYLAVGVTTYLLLALVVFVTLRARDVGRASLDARWPTRRDWGYIVGGFVGLFAVSIAAETAVRTLGLPVAQLQMTEYVVTGPLAGQAWVVLALIPVTLLLIGPVEELLFRNLLQKTLYEWLSPTGAIVLASVVFALWHLPALYGASATAVGVTLGLVTLNGLVLGWLYLRTRSVVVPAAVHGLSNAVGVAFLYLSLSAAV</sequence>
<feature type="transmembrane region" description="Helical" evidence="1">
    <location>
        <begin position="133"/>
        <end position="154"/>
    </location>
</feature>
<evidence type="ECO:0000313" key="3">
    <source>
        <dbReference type="EMBL" id="UWM56175.1"/>
    </source>
</evidence>
<protein>
    <submittedName>
        <fullName evidence="3">CPBP family intramembrane metalloprotease</fullName>
    </submittedName>
</protein>
<evidence type="ECO:0000256" key="1">
    <source>
        <dbReference type="SAM" id="Phobius"/>
    </source>
</evidence>
<dbReference type="AlphaFoldDB" id="A0A9E7U672"/>
<keyword evidence="3" id="KW-0482">Metalloprotease</keyword>
<gene>
    <name evidence="3" type="ORF">N0B31_07745</name>
</gene>
<keyword evidence="1" id="KW-0472">Membrane</keyword>
<keyword evidence="3" id="KW-0378">Hydrolase</keyword>
<keyword evidence="1" id="KW-1133">Transmembrane helix</keyword>
<accession>A0A9E7U672</accession>
<dbReference type="GO" id="GO:0004175">
    <property type="term" value="F:endopeptidase activity"/>
    <property type="evidence" value="ECO:0007669"/>
    <property type="project" value="UniProtKB-ARBA"/>
</dbReference>
<dbReference type="Proteomes" id="UP001057580">
    <property type="component" value="Chromosome"/>
</dbReference>
<feature type="transmembrane region" description="Helical" evidence="1">
    <location>
        <begin position="20"/>
        <end position="43"/>
    </location>
</feature>
<feature type="transmembrane region" description="Helical" evidence="1">
    <location>
        <begin position="166"/>
        <end position="187"/>
    </location>
</feature>
<keyword evidence="3" id="KW-0645">Protease</keyword>
<dbReference type="Pfam" id="PF02517">
    <property type="entry name" value="Rce1-like"/>
    <property type="match status" value="1"/>
</dbReference>
<dbReference type="InterPro" id="IPR003675">
    <property type="entry name" value="Rce1/LyrA-like_dom"/>
</dbReference>
<feature type="transmembrane region" description="Helical" evidence="1">
    <location>
        <begin position="91"/>
        <end position="113"/>
    </location>
</feature>
<dbReference type="GeneID" id="74942305"/>
<feature type="transmembrane region" description="Helical" evidence="1">
    <location>
        <begin position="224"/>
        <end position="246"/>
    </location>
</feature>
<dbReference type="PANTHER" id="PTHR36435">
    <property type="entry name" value="SLR1288 PROTEIN"/>
    <property type="match status" value="1"/>
</dbReference>
<dbReference type="KEGG" id="ssai:N0B31_07745"/>
<dbReference type="PANTHER" id="PTHR36435:SF1">
    <property type="entry name" value="CAAX AMINO TERMINAL PROTEASE FAMILY PROTEIN"/>
    <property type="match status" value="1"/>
</dbReference>
<evidence type="ECO:0000259" key="2">
    <source>
        <dbReference type="Pfam" id="PF02517"/>
    </source>
</evidence>
<keyword evidence="1" id="KW-0812">Transmembrane</keyword>
<feature type="transmembrane region" description="Helical" evidence="1">
    <location>
        <begin position="49"/>
        <end position="71"/>
    </location>
</feature>
<dbReference type="GO" id="GO:0080120">
    <property type="term" value="P:CAAX-box protein maturation"/>
    <property type="evidence" value="ECO:0007669"/>
    <property type="project" value="UniProtKB-ARBA"/>
</dbReference>
<dbReference type="InterPro" id="IPR052710">
    <property type="entry name" value="CAAX_protease"/>
</dbReference>
<feature type="transmembrane region" description="Helical" evidence="1">
    <location>
        <begin position="193"/>
        <end position="217"/>
    </location>
</feature>